<dbReference type="GO" id="GO:0004074">
    <property type="term" value="F:biliverdin reductase [NAD(P)H] activity"/>
    <property type="evidence" value="ECO:0007669"/>
    <property type="project" value="TreeGrafter"/>
</dbReference>
<proteinExistence type="predicted"/>
<evidence type="ECO:0000313" key="2">
    <source>
        <dbReference type="EMBL" id="NDJ88136.1"/>
    </source>
</evidence>
<dbReference type="Pfam" id="PF13460">
    <property type="entry name" value="NAD_binding_10"/>
    <property type="match status" value="1"/>
</dbReference>
<dbReference type="Proteomes" id="UP000466523">
    <property type="component" value="Unassembled WGS sequence"/>
</dbReference>
<dbReference type="Gene3D" id="3.40.50.720">
    <property type="entry name" value="NAD(P)-binding Rossmann-like Domain"/>
    <property type="match status" value="1"/>
</dbReference>
<dbReference type="InterPro" id="IPR051606">
    <property type="entry name" value="Polyketide_Oxido-like"/>
</dbReference>
<protein>
    <submittedName>
        <fullName evidence="2">NAD(P)H-binding protein</fullName>
    </submittedName>
</protein>
<dbReference type="InterPro" id="IPR036291">
    <property type="entry name" value="NAD(P)-bd_dom_sf"/>
</dbReference>
<organism evidence="2 3">
    <name type="scientific">Mycolicibacter kumamotonensis</name>
    <dbReference type="NCBI Taxonomy" id="354243"/>
    <lineage>
        <taxon>Bacteria</taxon>
        <taxon>Bacillati</taxon>
        <taxon>Actinomycetota</taxon>
        <taxon>Actinomycetes</taxon>
        <taxon>Mycobacteriales</taxon>
        <taxon>Mycobacteriaceae</taxon>
        <taxon>Mycolicibacter</taxon>
    </lineage>
</organism>
<dbReference type="InterPro" id="IPR016040">
    <property type="entry name" value="NAD(P)-bd_dom"/>
</dbReference>
<feature type="domain" description="NAD(P)-binding" evidence="1">
    <location>
        <begin position="7"/>
        <end position="201"/>
    </location>
</feature>
<gene>
    <name evidence="2" type="ORF">GWR20_03025</name>
</gene>
<dbReference type="PANTHER" id="PTHR43355:SF2">
    <property type="entry name" value="FLAVIN REDUCTASE (NADPH)"/>
    <property type="match status" value="1"/>
</dbReference>
<sequence length="213" mass="22535">MHVTVFGATGAIGKLVVPNLLIAGHAVTVYVRTPGKIPESWRCGVDTVVGEMSDAEAIDTAVSGADAVVSALGPSMSRKATGLPLVEGVTNILAAMKRHDVRRYVGNGTPSVLDRRDAKTLQTRMIGLTARTLLPRAHQELLGMSALIMNSGLDWTIVRFIAPRDGAAKGIKHQGFFGTDKIGFTVRRADIAAFTAAQVDTDKYLNAAPAISN</sequence>
<evidence type="ECO:0000259" key="1">
    <source>
        <dbReference type="Pfam" id="PF13460"/>
    </source>
</evidence>
<dbReference type="SUPFAM" id="SSF51735">
    <property type="entry name" value="NAD(P)-binding Rossmann-fold domains"/>
    <property type="match status" value="1"/>
</dbReference>
<name>A0A7K3L919_9MYCO</name>
<evidence type="ECO:0000313" key="3">
    <source>
        <dbReference type="Proteomes" id="UP000466523"/>
    </source>
</evidence>
<dbReference type="RefSeq" id="WP_112683185.1">
    <property type="nucleotide sequence ID" value="NZ_JAACYR010000007.1"/>
</dbReference>
<comment type="caution">
    <text evidence="2">The sequence shown here is derived from an EMBL/GenBank/DDBJ whole genome shotgun (WGS) entry which is preliminary data.</text>
</comment>
<dbReference type="PANTHER" id="PTHR43355">
    <property type="entry name" value="FLAVIN REDUCTASE (NADPH)"/>
    <property type="match status" value="1"/>
</dbReference>
<accession>A0A7K3L919</accession>
<dbReference type="AlphaFoldDB" id="A0A7K3L919"/>
<dbReference type="EMBL" id="JAACYR010000007">
    <property type="protein sequence ID" value="NDJ88136.1"/>
    <property type="molecule type" value="Genomic_DNA"/>
</dbReference>
<dbReference type="GO" id="GO:0042602">
    <property type="term" value="F:riboflavin reductase (NADPH) activity"/>
    <property type="evidence" value="ECO:0007669"/>
    <property type="project" value="TreeGrafter"/>
</dbReference>
<reference evidence="2 3" key="1">
    <citation type="submission" date="2020-01" db="EMBL/GenBank/DDBJ databases">
        <authorList>
            <person name="Sanchez-Estrada R."/>
            <person name="Gonzalez-Y-Merchand J.A."/>
            <person name="Rivera-Gutierrez S."/>
        </authorList>
    </citation>
    <scope>NUCLEOTIDE SEQUENCE [LARGE SCALE GENOMIC DNA]</scope>
    <source>
        <strain evidence="2 3">CST 7247</strain>
    </source>
</reference>